<feature type="region of interest" description="Disordered" evidence="1">
    <location>
        <begin position="1"/>
        <end position="33"/>
    </location>
</feature>
<evidence type="ECO:0000313" key="3">
    <source>
        <dbReference type="Proteomes" id="UP001501417"/>
    </source>
</evidence>
<name>A0ABP8RH18_9MYCO</name>
<evidence type="ECO:0000256" key="1">
    <source>
        <dbReference type="SAM" id="MobiDB-lite"/>
    </source>
</evidence>
<dbReference type="EMBL" id="BAABGF010000022">
    <property type="protein sequence ID" value="GAA4538601.1"/>
    <property type="molecule type" value="Genomic_DNA"/>
</dbReference>
<organism evidence="2 3">
    <name type="scientific">Mycobacterium paraffinicum</name>
    <dbReference type="NCBI Taxonomy" id="53378"/>
    <lineage>
        <taxon>Bacteria</taxon>
        <taxon>Bacillati</taxon>
        <taxon>Actinomycetota</taxon>
        <taxon>Actinomycetes</taxon>
        <taxon>Mycobacteriales</taxon>
        <taxon>Mycobacteriaceae</taxon>
        <taxon>Mycobacterium</taxon>
    </lineage>
</organism>
<proteinExistence type="predicted"/>
<accession>A0ABP8RH18</accession>
<keyword evidence="3" id="KW-1185">Reference proteome</keyword>
<comment type="caution">
    <text evidence="2">The sequence shown here is derived from an EMBL/GenBank/DDBJ whole genome shotgun (WGS) entry which is preliminary data.</text>
</comment>
<gene>
    <name evidence="2" type="ORF">GCM10023161_16910</name>
</gene>
<dbReference type="Proteomes" id="UP001501417">
    <property type="component" value="Unassembled WGS sequence"/>
</dbReference>
<dbReference type="Gene3D" id="2.30.110.10">
    <property type="entry name" value="Electron Transport, Fmn-binding Protein, Chain A"/>
    <property type="match status" value="1"/>
</dbReference>
<protein>
    <submittedName>
        <fullName evidence="2">Uncharacterized protein</fullName>
    </submittedName>
</protein>
<feature type="compositionally biased region" description="Polar residues" evidence="1">
    <location>
        <begin position="13"/>
        <end position="23"/>
    </location>
</feature>
<sequence length="112" mass="12726">MITGWGTGRRGLASTTSSTSNNKPVAFTTRVPFRPGRHDFKHHDFPLREGHFRVTTQQLPHTRLKNQGLTEGADRDRLFALAQRYSPNYAIYADKTAGFRKMPVFRLAPKTP</sequence>
<evidence type="ECO:0000313" key="2">
    <source>
        <dbReference type="EMBL" id="GAA4538601.1"/>
    </source>
</evidence>
<reference evidence="3" key="1">
    <citation type="journal article" date="2019" name="Int. J. Syst. Evol. Microbiol.">
        <title>The Global Catalogue of Microorganisms (GCM) 10K type strain sequencing project: providing services to taxonomists for standard genome sequencing and annotation.</title>
        <authorList>
            <consortium name="The Broad Institute Genomics Platform"/>
            <consortium name="The Broad Institute Genome Sequencing Center for Infectious Disease"/>
            <person name="Wu L."/>
            <person name="Ma J."/>
        </authorList>
    </citation>
    <scope>NUCLEOTIDE SEQUENCE [LARGE SCALE GENOMIC DNA]</scope>
    <source>
        <strain evidence="3">JCM 17782</strain>
    </source>
</reference>
<dbReference type="InterPro" id="IPR012349">
    <property type="entry name" value="Split_barrel_FMN-bd"/>
</dbReference>